<dbReference type="EMBL" id="AAAQVA010000005">
    <property type="protein sequence ID" value="EAE1632571.1"/>
    <property type="molecule type" value="Genomic_DNA"/>
</dbReference>
<evidence type="ECO:0000313" key="5">
    <source>
        <dbReference type="EMBL" id="HAO5921195.1"/>
    </source>
</evidence>
<dbReference type="Proteomes" id="UP000356407">
    <property type="component" value="Unassembled WGS sequence"/>
</dbReference>
<accession>A0A3D7J2R7</accession>
<protein>
    <submittedName>
        <fullName evidence="4">Uncharacterized protein</fullName>
    </submittedName>
</protein>
<reference evidence="1 6" key="2">
    <citation type="submission" date="2018-08" db="EMBL/GenBank/DDBJ databases">
        <authorList>
            <consortium name="GenomeTrakr: Next Generation Sequencing Network for Food Pathogen Tracability"/>
        </authorList>
    </citation>
    <scope>NUCLEOTIDE SEQUENCE [LARGE SCALE GENOMIC DNA]</scope>
    <source>
        <strain evidence="1 6">CFSAN060999</strain>
        <strain evidence="3 7">FDA00006304</strain>
        <strain evidence="2 8">FDA00009539</strain>
    </source>
</reference>
<reference evidence="4" key="3">
    <citation type="submission" date="2019-11" db="EMBL/GenBank/DDBJ databases">
        <authorList>
            <consortium name="NCBI Pathogen Detection Project"/>
        </authorList>
    </citation>
    <scope>NUCLEOTIDE SEQUENCE</scope>
    <source>
        <strain evidence="4">HPB3501</strain>
        <strain evidence="5">SFBRL218_S4</strain>
    </source>
</reference>
<dbReference type="AlphaFoldDB" id="A0A3D7J2R7"/>
<name>A0A3D7J2R7_LISMN</name>
<sequence>MITEVLVAVKWTKIILAWQSRKQIDFEIKKISEIIGYSFMDGSDCGTISSRCTHNL</sequence>
<dbReference type="EMBL" id="AAAICE010000006">
    <property type="protein sequence ID" value="EAC3882308.1"/>
    <property type="molecule type" value="Genomic_DNA"/>
</dbReference>
<dbReference type="Proteomes" id="UP000368805">
    <property type="component" value="Unassembled WGS sequence"/>
</dbReference>
<evidence type="ECO:0000313" key="4">
    <source>
        <dbReference type="EMBL" id="HAA9722573.1"/>
    </source>
</evidence>
<evidence type="ECO:0000313" key="8">
    <source>
        <dbReference type="Proteomes" id="UP000378540"/>
    </source>
</evidence>
<dbReference type="EMBL" id="DABXZF010000002">
    <property type="protein sequence ID" value="HAO5921195.1"/>
    <property type="molecule type" value="Genomic_DNA"/>
</dbReference>
<dbReference type="EMBL" id="AAAJCR010000005">
    <property type="protein sequence ID" value="EAC5949576.1"/>
    <property type="molecule type" value="Genomic_DNA"/>
</dbReference>
<evidence type="ECO:0000313" key="6">
    <source>
        <dbReference type="Proteomes" id="UP000356407"/>
    </source>
</evidence>
<reference evidence="4" key="1">
    <citation type="journal article" date="2018" name="Genome Biol.">
        <title>SKESA: strategic k-mer extension for scrupulous assemblies.</title>
        <authorList>
            <person name="Souvorov A."/>
            <person name="Agarwala R."/>
            <person name="Lipman D.J."/>
        </authorList>
    </citation>
    <scope>NUCLEOTIDE SEQUENCE [LARGE SCALE GENOMIC DNA]</scope>
    <source>
        <strain evidence="4">HPB3501</strain>
        <strain evidence="5">SFBRL218_S4</strain>
    </source>
</reference>
<organism evidence="4">
    <name type="scientific">Listeria monocytogenes</name>
    <dbReference type="NCBI Taxonomy" id="1639"/>
    <lineage>
        <taxon>Bacteria</taxon>
        <taxon>Bacillati</taxon>
        <taxon>Bacillota</taxon>
        <taxon>Bacilli</taxon>
        <taxon>Bacillales</taxon>
        <taxon>Listeriaceae</taxon>
        <taxon>Listeria</taxon>
    </lineage>
</organism>
<dbReference type="Proteomes" id="UP000378540">
    <property type="component" value="Unassembled WGS sequence"/>
</dbReference>
<comment type="caution">
    <text evidence="4">The sequence shown here is derived from an EMBL/GenBank/DDBJ whole genome shotgun (WGS) entry which is preliminary data.</text>
</comment>
<dbReference type="Proteomes" id="UP000853596">
    <property type="component" value="Unassembled WGS sequence"/>
</dbReference>
<evidence type="ECO:0000313" key="1">
    <source>
        <dbReference type="EMBL" id="EAC3882308.1"/>
    </source>
</evidence>
<proteinExistence type="predicted"/>
<evidence type="ECO:0000313" key="2">
    <source>
        <dbReference type="EMBL" id="EAC5949576.1"/>
    </source>
</evidence>
<dbReference type="Proteomes" id="UP000844471">
    <property type="component" value="Unassembled WGS sequence"/>
</dbReference>
<gene>
    <name evidence="2" type="ORF">AP104_09265</name>
    <name evidence="3" type="ORF">ARR48_12280</name>
    <name evidence="1" type="ORF">B4X68_09770</name>
    <name evidence="4" type="ORF">GIH49_10535</name>
    <name evidence="5" type="ORF">IP987_000371</name>
</gene>
<evidence type="ECO:0000313" key="3">
    <source>
        <dbReference type="EMBL" id="EAE1632571.1"/>
    </source>
</evidence>
<dbReference type="EMBL" id="DAAEZQ010000005">
    <property type="protein sequence ID" value="HAA9722573.1"/>
    <property type="molecule type" value="Genomic_DNA"/>
</dbReference>
<evidence type="ECO:0000313" key="7">
    <source>
        <dbReference type="Proteomes" id="UP000368805"/>
    </source>
</evidence>
<dbReference type="RefSeq" id="WP_077346008.1">
    <property type="nucleotide sequence ID" value="NZ_CADFYM010000056.1"/>
</dbReference>